<dbReference type="PANTHER" id="PTHR43409">
    <property type="entry name" value="ANAEROBIC MAGNESIUM-PROTOPORPHYRIN IX MONOMETHYL ESTER CYCLASE-RELATED"/>
    <property type="match status" value="1"/>
</dbReference>
<evidence type="ECO:0000256" key="2">
    <source>
        <dbReference type="ARBA" id="ARBA00022691"/>
    </source>
</evidence>
<dbReference type="SFLD" id="SFLDS00029">
    <property type="entry name" value="Radical_SAM"/>
    <property type="match status" value="1"/>
</dbReference>
<dbReference type="InterPro" id="IPR051198">
    <property type="entry name" value="BchE-like"/>
</dbReference>
<dbReference type="InterPro" id="IPR023404">
    <property type="entry name" value="rSAM_horseshoe"/>
</dbReference>
<evidence type="ECO:0000259" key="6">
    <source>
        <dbReference type="PROSITE" id="PS51918"/>
    </source>
</evidence>
<dbReference type="SUPFAM" id="SSF102114">
    <property type="entry name" value="Radical SAM enzymes"/>
    <property type="match status" value="1"/>
</dbReference>
<feature type="non-terminal residue" evidence="7">
    <location>
        <position position="313"/>
    </location>
</feature>
<dbReference type="Gene3D" id="3.80.30.20">
    <property type="entry name" value="tm_1862 like domain"/>
    <property type="match status" value="1"/>
</dbReference>
<dbReference type="InterPro" id="IPR007197">
    <property type="entry name" value="rSAM"/>
</dbReference>
<reference evidence="7" key="1">
    <citation type="submission" date="2018-05" db="EMBL/GenBank/DDBJ databases">
        <authorList>
            <person name="Lanie J.A."/>
            <person name="Ng W.-L."/>
            <person name="Kazmierczak K.M."/>
            <person name="Andrzejewski T.M."/>
            <person name="Davidsen T.M."/>
            <person name="Wayne K.J."/>
            <person name="Tettelin H."/>
            <person name="Glass J.I."/>
            <person name="Rusch D."/>
            <person name="Podicherti R."/>
            <person name="Tsui H.-C.T."/>
            <person name="Winkler M.E."/>
        </authorList>
    </citation>
    <scope>NUCLEOTIDE SEQUENCE</scope>
</reference>
<keyword evidence="2" id="KW-0949">S-adenosyl-L-methionine</keyword>
<feature type="domain" description="Radical SAM core" evidence="6">
    <location>
        <begin position="166"/>
        <end position="313"/>
    </location>
</feature>
<dbReference type="GO" id="GO:0051536">
    <property type="term" value="F:iron-sulfur cluster binding"/>
    <property type="evidence" value="ECO:0007669"/>
    <property type="project" value="UniProtKB-KW"/>
</dbReference>
<accession>A0A382QAC0</accession>
<dbReference type="EMBL" id="UINC01112711">
    <property type="protein sequence ID" value="SVC81845.1"/>
    <property type="molecule type" value="Genomic_DNA"/>
</dbReference>
<keyword evidence="4" id="KW-0408">Iron</keyword>
<dbReference type="InterPro" id="IPR058240">
    <property type="entry name" value="rSAM_sf"/>
</dbReference>
<dbReference type="PROSITE" id="PS51918">
    <property type="entry name" value="RADICAL_SAM"/>
    <property type="match status" value="1"/>
</dbReference>
<evidence type="ECO:0000256" key="1">
    <source>
        <dbReference type="ARBA" id="ARBA00001966"/>
    </source>
</evidence>
<dbReference type="AlphaFoldDB" id="A0A382QAC0"/>
<comment type="cofactor">
    <cofactor evidence="1">
        <name>[4Fe-4S] cluster</name>
        <dbReference type="ChEBI" id="CHEBI:49883"/>
    </cofactor>
</comment>
<dbReference type="CDD" id="cd01335">
    <property type="entry name" value="Radical_SAM"/>
    <property type="match status" value="1"/>
</dbReference>
<sequence length="313" mass="34232">MAPKLVNVVLLSTYDLGHQPFGLASPAAWLKRVGANVVCNDLAVEDLNTAAVVAADLIALHVPMHTAARLSLRLLRSVTALNARALLVCYGMYAPANQSDLKDAGVEIVIGGEAETKLVEVYQRMLAGQPGRHLSTKALTKQQYVRPDRCGLPDLYKYAHLLGPDNEITIAGYSETSRGCKHLCRHCPVVPAYGGRFFIVGVNVVLEDIDQQVEMGARHITFGDPDFFNGPGHAMRVVEALAKRHPKLTYDVTIKVEHLRRHHELLPRLVETGCLFVTTAVESFDDTVLHALNKGHSRSDFSDALEICKAVGL</sequence>
<evidence type="ECO:0000256" key="5">
    <source>
        <dbReference type="ARBA" id="ARBA00023014"/>
    </source>
</evidence>
<dbReference type="GO" id="GO:0005829">
    <property type="term" value="C:cytosol"/>
    <property type="evidence" value="ECO:0007669"/>
    <property type="project" value="TreeGrafter"/>
</dbReference>
<evidence type="ECO:0000256" key="4">
    <source>
        <dbReference type="ARBA" id="ARBA00023004"/>
    </source>
</evidence>
<protein>
    <recommendedName>
        <fullName evidence="6">Radical SAM core domain-containing protein</fullName>
    </recommendedName>
</protein>
<evidence type="ECO:0000256" key="3">
    <source>
        <dbReference type="ARBA" id="ARBA00022723"/>
    </source>
</evidence>
<dbReference type="SFLD" id="SFLDG01082">
    <property type="entry name" value="B12-binding_domain_containing"/>
    <property type="match status" value="1"/>
</dbReference>
<proteinExistence type="predicted"/>
<keyword evidence="3" id="KW-0479">Metal-binding</keyword>
<organism evidence="7">
    <name type="scientific">marine metagenome</name>
    <dbReference type="NCBI Taxonomy" id="408172"/>
    <lineage>
        <taxon>unclassified sequences</taxon>
        <taxon>metagenomes</taxon>
        <taxon>ecological metagenomes</taxon>
    </lineage>
</organism>
<keyword evidence="5" id="KW-0411">Iron-sulfur</keyword>
<gene>
    <name evidence="7" type="ORF">METZ01_LOCUS334699</name>
</gene>
<dbReference type="PANTHER" id="PTHR43409:SF7">
    <property type="entry name" value="BLL1977 PROTEIN"/>
    <property type="match status" value="1"/>
</dbReference>
<dbReference type="GO" id="GO:0046872">
    <property type="term" value="F:metal ion binding"/>
    <property type="evidence" value="ECO:0007669"/>
    <property type="project" value="UniProtKB-KW"/>
</dbReference>
<dbReference type="GO" id="GO:0003824">
    <property type="term" value="F:catalytic activity"/>
    <property type="evidence" value="ECO:0007669"/>
    <property type="project" value="InterPro"/>
</dbReference>
<evidence type="ECO:0000313" key="7">
    <source>
        <dbReference type="EMBL" id="SVC81845.1"/>
    </source>
</evidence>
<name>A0A382QAC0_9ZZZZ</name>
<dbReference type="Pfam" id="PF04055">
    <property type="entry name" value="Radical_SAM"/>
    <property type="match status" value="1"/>
</dbReference>